<reference evidence="1" key="1">
    <citation type="submission" date="2022-11" db="EMBL/GenBank/DDBJ databases">
        <title>Genome Sequence of Boeremia exigua.</title>
        <authorList>
            <person name="Buettner E."/>
        </authorList>
    </citation>
    <scope>NUCLEOTIDE SEQUENCE</scope>
    <source>
        <strain evidence="1">CU02</strain>
    </source>
</reference>
<evidence type="ECO:0000313" key="2">
    <source>
        <dbReference type="Proteomes" id="UP001153331"/>
    </source>
</evidence>
<dbReference type="EMBL" id="JAPHNI010000384">
    <property type="protein sequence ID" value="KAJ8111678.1"/>
    <property type="molecule type" value="Genomic_DNA"/>
</dbReference>
<proteinExistence type="predicted"/>
<name>A0ACC2I932_9PLEO</name>
<keyword evidence="2" id="KW-1185">Reference proteome</keyword>
<organism evidence="1 2">
    <name type="scientific">Boeremia exigua</name>
    <dbReference type="NCBI Taxonomy" id="749465"/>
    <lineage>
        <taxon>Eukaryota</taxon>
        <taxon>Fungi</taxon>
        <taxon>Dikarya</taxon>
        <taxon>Ascomycota</taxon>
        <taxon>Pezizomycotina</taxon>
        <taxon>Dothideomycetes</taxon>
        <taxon>Pleosporomycetidae</taxon>
        <taxon>Pleosporales</taxon>
        <taxon>Pleosporineae</taxon>
        <taxon>Didymellaceae</taxon>
        <taxon>Boeremia</taxon>
    </lineage>
</organism>
<sequence length="575" mass="62309">MTFPNSTGVESTPQTQNHSAATLADIELLPQGAGTPPESEEGHSLPPTDEGKDAWLFLFSCFMLEAMIWGFPSTYGIFQEYYTSNDFTGASNLAIVGACAMGIMYMDITFWFMVLKCYPRLRPWATPVGLVVLCLALGLGSLSTSVSHLILTQGIIYALGGGLAWTPILFYLEEWWVRRRGFAYGVTMAGLGLSGAIIPVILEWLLQNYGFRTTLRVCALSFVALNFPILFFFKPRLPQSHVNLPFKFDMSFWNCSNFLILQSCNILQGVGYFLPAIYLPTFARSLGANTIESTVTIILLNAAAFVGSLVMGVAVDKYDVVNCLFVAAIGSASGVFLLWGFSTSLAPLYMFSIVYGAFAGCQASSWSGIIRDTKEKRSSADSGMIFAFLSAGKGVGNLASGPLSEALLHAGNFRASFAYGSGYGALIAFTGATALLSSWSFIAKRAGWIHNIRCEACSTIFTFPRGQTHLPSSKQVSAGIPRTLCILTDVSRLSNQSYQTTAAESGRASMRLSAPIDELVTSYVPRQAVRPIRAARSGPAVTTRTLETRPRPAEPLHPIMLPRSTTIDSFEPSTV</sequence>
<dbReference type="Proteomes" id="UP001153331">
    <property type="component" value="Unassembled WGS sequence"/>
</dbReference>
<comment type="caution">
    <text evidence="1">The sequence shown here is derived from an EMBL/GenBank/DDBJ whole genome shotgun (WGS) entry which is preliminary data.</text>
</comment>
<evidence type="ECO:0000313" key="1">
    <source>
        <dbReference type="EMBL" id="KAJ8111678.1"/>
    </source>
</evidence>
<protein>
    <submittedName>
        <fullName evidence="1">Uncharacterized protein</fullName>
    </submittedName>
</protein>
<gene>
    <name evidence="1" type="ORF">OPT61_g5782</name>
</gene>
<accession>A0ACC2I932</accession>